<accession>A0ABV1UDU6</accession>
<name>A0ABV1UDU6_9ACTN</name>
<gene>
    <name evidence="1" type="ORF">ABT272_29800</name>
</gene>
<evidence type="ECO:0000313" key="1">
    <source>
        <dbReference type="EMBL" id="MER6431888.1"/>
    </source>
</evidence>
<keyword evidence="2" id="KW-1185">Reference proteome</keyword>
<proteinExistence type="predicted"/>
<organism evidence="1 2">
    <name type="scientific">Streptomyces sp. 900105245</name>
    <dbReference type="NCBI Taxonomy" id="3154379"/>
    <lineage>
        <taxon>Bacteria</taxon>
        <taxon>Bacillati</taxon>
        <taxon>Actinomycetota</taxon>
        <taxon>Actinomycetes</taxon>
        <taxon>Kitasatosporales</taxon>
        <taxon>Streptomycetaceae</taxon>
        <taxon>Streptomyces</taxon>
    </lineage>
</organism>
<dbReference type="RefSeq" id="WP_185091772.1">
    <property type="nucleotide sequence ID" value="NZ_JBEOYA010000094.1"/>
</dbReference>
<reference evidence="1 2" key="1">
    <citation type="submission" date="2024-06" db="EMBL/GenBank/DDBJ databases">
        <title>The Natural Products Discovery Center: Release of the First 8490 Sequenced Strains for Exploring Actinobacteria Biosynthetic Diversity.</title>
        <authorList>
            <person name="Kalkreuter E."/>
            <person name="Kautsar S.A."/>
            <person name="Yang D."/>
            <person name="Bader C.D."/>
            <person name="Teijaro C.N."/>
            <person name="Fluegel L."/>
            <person name="Davis C.M."/>
            <person name="Simpson J.R."/>
            <person name="Lauterbach L."/>
            <person name="Steele A.D."/>
            <person name="Gui C."/>
            <person name="Meng S."/>
            <person name="Li G."/>
            <person name="Viehrig K."/>
            <person name="Ye F."/>
            <person name="Su P."/>
            <person name="Kiefer A.F."/>
            <person name="Nichols A."/>
            <person name="Cepeda A.J."/>
            <person name="Yan W."/>
            <person name="Fan B."/>
            <person name="Jiang Y."/>
            <person name="Adhikari A."/>
            <person name="Zheng C.-J."/>
            <person name="Schuster L."/>
            <person name="Cowan T.M."/>
            <person name="Smanski M.J."/>
            <person name="Chevrette M.G."/>
            <person name="De Carvalho L.P.S."/>
            <person name="Shen B."/>
        </authorList>
    </citation>
    <scope>NUCLEOTIDE SEQUENCE [LARGE SCALE GENOMIC DNA]</scope>
    <source>
        <strain evidence="1 2">NPDC001166</strain>
    </source>
</reference>
<dbReference type="Proteomes" id="UP001470023">
    <property type="component" value="Unassembled WGS sequence"/>
</dbReference>
<dbReference type="EMBL" id="JBEPAZ010000034">
    <property type="protein sequence ID" value="MER6431888.1"/>
    <property type="molecule type" value="Genomic_DNA"/>
</dbReference>
<comment type="caution">
    <text evidence="1">The sequence shown here is derived from an EMBL/GenBank/DDBJ whole genome shotgun (WGS) entry which is preliminary data.</text>
</comment>
<evidence type="ECO:0000313" key="2">
    <source>
        <dbReference type="Proteomes" id="UP001470023"/>
    </source>
</evidence>
<protein>
    <submittedName>
        <fullName evidence="1">Uncharacterized protein</fullName>
    </submittedName>
</protein>
<sequence length="91" mass="9564">MHLVEFAFAKPHDAPELPGDVLLAALWAVCGPDDGVEHIRLHVSRAGARGAAFLLAPDGPSAVRQCRAVCRRALAVTGALSAWRLVCPAEA</sequence>